<dbReference type="InterPro" id="IPR051047">
    <property type="entry name" value="AccD/PCCB"/>
</dbReference>
<protein>
    <submittedName>
        <fullName evidence="3">Methylmalonyl-CoA carboxyltransferase</fullName>
    </submittedName>
</protein>
<gene>
    <name evidence="3" type="ORF">H1B27_09905</name>
</gene>
<dbReference type="InterPro" id="IPR011763">
    <property type="entry name" value="COA_CT_C"/>
</dbReference>
<dbReference type="EMBL" id="JACEGD010000008">
    <property type="protein sequence ID" value="MBH5386600.1"/>
    <property type="molecule type" value="Genomic_DNA"/>
</dbReference>
<dbReference type="PROSITE" id="PS50980">
    <property type="entry name" value="COA_CT_NTER"/>
    <property type="match status" value="1"/>
</dbReference>
<accession>A0ABS0P008</accession>
<dbReference type="RefSeq" id="WP_061876789.1">
    <property type="nucleotide sequence ID" value="NZ_JACEGD010000008.1"/>
</dbReference>
<feature type="domain" description="CoA carboxyltransferase C-terminal" evidence="2">
    <location>
        <begin position="269"/>
        <end position="508"/>
    </location>
</feature>
<sequence>MNWKPELDELARREAFAREMGGVDKVKRQHDQGRLTVRERIDKLIDKGSFHEIGAVSGIGEYDSSGELQKLTPANCVFGRGRVDGRTVVVVGDDFTVRGGSADASISAKPLMAEEMAHDFRLPIVRIIEGSGGGGSVKTIETKGAANLPGGIGGTRWYRFTTENLSRVPVVALGLGSVAGLGAARLAASHYSIMTRKSAMFVAGPPVVKALGQDLTKEELGGADIQTRAGAVDHAVDTEEEAFACARRFLSYLPSSVYELPPTLPCTDDPERGDEALMNAVPRNRKQVYKMRPIIESVVDRGSFFEVARNFGKPIIVGLARLEGRAVLLLASDSFHYGGSWTADACQKVVRWVDFAETFHLPVVYLMDCPGFMIGLDAEKAATIRHGVRAMAAVNQTTVPWCTVILRNAFGVAGVVHQPADRFSIRYAWPSAYWGSLPLEGGIEAAYRADIDAAEDKAGKLKEIEERLNRLRSPFRSAEKFWVEEIIDPRKTRSLLCEFARLAEPLRKPGPPENFSIRP</sequence>
<proteinExistence type="predicted"/>
<organism evidence="3 4">
    <name type="scientific">Bradyrhizobium diversitatis</name>
    <dbReference type="NCBI Taxonomy" id="2755406"/>
    <lineage>
        <taxon>Bacteria</taxon>
        <taxon>Pseudomonadati</taxon>
        <taxon>Pseudomonadota</taxon>
        <taxon>Alphaproteobacteria</taxon>
        <taxon>Hyphomicrobiales</taxon>
        <taxon>Nitrobacteraceae</taxon>
        <taxon>Bradyrhizobium</taxon>
    </lineage>
</organism>
<feature type="domain" description="CoA carboxyltransferase N-terminal" evidence="1">
    <location>
        <begin position="3"/>
        <end position="265"/>
    </location>
</feature>
<evidence type="ECO:0000259" key="1">
    <source>
        <dbReference type="PROSITE" id="PS50980"/>
    </source>
</evidence>
<dbReference type="Pfam" id="PF01039">
    <property type="entry name" value="Carboxyl_trans"/>
    <property type="match status" value="1"/>
</dbReference>
<name>A0ABS0P008_9BRAD</name>
<dbReference type="PANTHER" id="PTHR43842:SF2">
    <property type="entry name" value="PROPIONYL-COA CARBOXYLASE BETA CHAIN, MITOCHONDRIAL"/>
    <property type="match status" value="1"/>
</dbReference>
<dbReference type="PANTHER" id="PTHR43842">
    <property type="entry name" value="PROPIONYL-COA CARBOXYLASE BETA CHAIN"/>
    <property type="match status" value="1"/>
</dbReference>
<dbReference type="SUPFAM" id="SSF52096">
    <property type="entry name" value="ClpP/crotonase"/>
    <property type="match status" value="2"/>
</dbReference>
<dbReference type="Gene3D" id="3.90.226.10">
    <property type="entry name" value="2-enoyl-CoA Hydratase, Chain A, domain 1"/>
    <property type="match status" value="2"/>
</dbReference>
<dbReference type="InterPro" id="IPR011762">
    <property type="entry name" value="COA_CT_N"/>
</dbReference>
<evidence type="ECO:0000259" key="2">
    <source>
        <dbReference type="PROSITE" id="PS50989"/>
    </source>
</evidence>
<evidence type="ECO:0000313" key="4">
    <source>
        <dbReference type="Proteomes" id="UP001194539"/>
    </source>
</evidence>
<dbReference type="Proteomes" id="UP001194539">
    <property type="component" value="Unassembled WGS sequence"/>
</dbReference>
<comment type="caution">
    <text evidence="3">The sequence shown here is derived from an EMBL/GenBank/DDBJ whole genome shotgun (WGS) entry which is preliminary data.</text>
</comment>
<reference evidence="3 4" key="1">
    <citation type="submission" date="2020-07" db="EMBL/GenBank/DDBJ databases">
        <title>Bradyrhizobium diversity isolated from nodules of indigenous legumes of Western Australia.</title>
        <authorList>
            <person name="Klepa M.S."/>
        </authorList>
    </citation>
    <scope>NUCLEOTIDE SEQUENCE [LARGE SCALE GENOMIC DNA]</scope>
    <source>
        <strain evidence="3 4">CNPSo 4019</strain>
    </source>
</reference>
<dbReference type="InterPro" id="IPR034733">
    <property type="entry name" value="AcCoA_carboxyl_beta"/>
</dbReference>
<dbReference type="InterPro" id="IPR029045">
    <property type="entry name" value="ClpP/crotonase-like_dom_sf"/>
</dbReference>
<keyword evidence="4" id="KW-1185">Reference proteome</keyword>
<evidence type="ECO:0000313" key="3">
    <source>
        <dbReference type="EMBL" id="MBH5386600.1"/>
    </source>
</evidence>
<dbReference type="PROSITE" id="PS50989">
    <property type="entry name" value="COA_CT_CTER"/>
    <property type="match status" value="1"/>
</dbReference>